<evidence type="ECO:0000313" key="2">
    <source>
        <dbReference type="EMBL" id="AAN72082.1"/>
    </source>
</evidence>
<name>Q8H0T1_ARATH</name>
<reference evidence="2" key="1">
    <citation type="submission" date="2002-11" db="EMBL/GenBank/DDBJ databases">
        <authorList>
            <person name="Nguyen M."/>
            <person name="Karlin-Neumann G."/>
            <person name="Southwick A."/>
            <person name="Tripp M."/>
            <person name="Miranda M."/>
            <person name="Palm C.J."/>
            <person name="Bowser L."/>
            <person name="Jones T."/>
            <person name="Banh J."/>
            <person name="Carninci P."/>
            <person name="Chen H."/>
            <person name="Cheuk R."/>
            <person name="Chung M.K."/>
            <person name="Hayashizaki Y."/>
            <person name="Ishida J."/>
            <person name="Kamiya A."/>
            <person name="Kawai J."/>
            <person name="Kim C."/>
            <person name="Lin J."/>
            <person name="Liu S.X."/>
            <person name="Narusaka M."/>
            <person name="Pham P.K."/>
            <person name="Sakano H."/>
            <person name="Sakurai T."/>
            <person name="Satou M."/>
            <person name="Seki M."/>
            <person name="Shinn P."/>
            <person name="Yamada K."/>
            <person name="Shinozaki K."/>
            <person name="Ecker J."/>
            <person name="Theologis A."/>
            <person name="Davis R.W."/>
        </authorList>
    </citation>
    <scope>NUCLEOTIDE SEQUENCE</scope>
</reference>
<keyword evidence="1" id="KW-0812">Transmembrane</keyword>
<sequence length="78" mass="9115">MISVLKLLTVLGIVKIFLTITLWNLRGRKEKRQRRNIGSIWQTIGSFLKPVTISKLVHNGAKFKIDWRMMTDAHVLKR</sequence>
<keyword evidence="1" id="KW-1133">Transmembrane helix</keyword>
<keyword evidence="1" id="KW-0472">Membrane</keyword>
<reference evidence="3" key="2">
    <citation type="submission" date="2003-04" db="EMBL/GenBank/DDBJ databases">
        <title>Arabidopsis ORF clones.</title>
        <authorList>
            <person name="Cheuk R."/>
            <person name="Chen H."/>
            <person name="Kim C.J."/>
            <person name="Shinn P."/>
            <person name="Bowser L."/>
            <person name="Carninci P."/>
            <person name="Dale J.M."/>
            <person name="Hayashizaki Y."/>
            <person name="Hsuan V.W."/>
            <person name="Ishida J."/>
            <person name="Jones T."/>
            <person name="Kamiya A."/>
            <person name="Karlin-Neumann G."/>
            <person name="Kawai J."/>
            <person name="Lam B."/>
            <person name="Lin J."/>
            <person name="Miranda M."/>
            <person name="Narusaka M."/>
            <person name="Nguyen M."/>
            <person name="Onodera C.S."/>
            <person name="Palm C.J."/>
            <person name="Quach H.L."/>
            <person name="Sakurai T."/>
            <person name="Satou M."/>
            <person name="Seki M."/>
            <person name="Southwick A."/>
            <person name="Toriumi M."/>
            <person name="Wong C."/>
            <person name="Wu H.C."/>
            <person name="Yamada K."/>
            <person name="Yu G."/>
            <person name="Yuan S."/>
            <person name="Shinozaki K."/>
            <person name="Davis R.W."/>
            <person name="Theologis A."/>
            <person name="Ecker J.R."/>
        </authorList>
    </citation>
    <scope>NUCLEOTIDE SEQUENCE</scope>
</reference>
<dbReference type="AlphaFoldDB" id="Q8H0T1"/>
<accession>Q8H0T1</accession>
<dbReference type="EMBL" id="BT006497">
    <property type="protein sequence ID" value="AAP21305.1"/>
    <property type="molecule type" value="mRNA"/>
</dbReference>
<evidence type="ECO:0000313" key="3">
    <source>
        <dbReference type="EMBL" id="AAP21305.1"/>
    </source>
</evidence>
<evidence type="ECO:0000256" key="1">
    <source>
        <dbReference type="SAM" id="Phobius"/>
    </source>
</evidence>
<gene>
    <name evidence="2" type="ordered locus">At1g44910</name>
</gene>
<organism evidence="2">
    <name type="scientific">Arabidopsis thaliana</name>
    <name type="common">Mouse-ear cress</name>
    <dbReference type="NCBI Taxonomy" id="3702"/>
    <lineage>
        <taxon>Eukaryota</taxon>
        <taxon>Viridiplantae</taxon>
        <taxon>Streptophyta</taxon>
        <taxon>Embryophyta</taxon>
        <taxon>Tracheophyta</taxon>
        <taxon>Spermatophyta</taxon>
        <taxon>Magnoliopsida</taxon>
        <taxon>eudicotyledons</taxon>
        <taxon>Gunneridae</taxon>
        <taxon>Pentapetalae</taxon>
        <taxon>rosids</taxon>
        <taxon>malvids</taxon>
        <taxon>Brassicales</taxon>
        <taxon>Brassicaceae</taxon>
        <taxon>Camelineae</taxon>
        <taxon>Arabidopsis</taxon>
    </lineage>
</organism>
<dbReference type="EMBL" id="BT002071">
    <property type="protein sequence ID" value="AAN72082.1"/>
    <property type="molecule type" value="mRNA"/>
</dbReference>
<protein>
    <submittedName>
        <fullName evidence="3">At1g44910</fullName>
    </submittedName>
</protein>
<feature type="transmembrane region" description="Helical" evidence="1">
    <location>
        <begin position="6"/>
        <end position="25"/>
    </location>
</feature>
<proteinExistence type="evidence at transcript level"/>